<accession>A0A8S0WQ81</accession>
<organism evidence="1">
    <name type="scientific">Acididesulfobacillus acetoxydans</name>
    <dbReference type="NCBI Taxonomy" id="1561005"/>
    <lineage>
        <taxon>Bacteria</taxon>
        <taxon>Bacillati</taxon>
        <taxon>Bacillota</taxon>
        <taxon>Clostridia</taxon>
        <taxon>Eubacteriales</taxon>
        <taxon>Peptococcaceae</taxon>
        <taxon>Acididesulfobacillus</taxon>
    </lineage>
</organism>
<dbReference type="EMBL" id="LR746496">
    <property type="protein sequence ID" value="CAA7602454.1"/>
    <property type="molecule type" value="Genomic_DNA"/>
</dbReference>
<dbReference type="Proteomes" id="UP000836597">
    <property type="component" value="Chromosome"/>
</dbReference>
<reference evidence="2" key="1">
    <citation type="submission" date="2014-11" db="EMBL/GenBank/DDBJ databases">
        <authorList>
            <person name="Hornung B.V."/>
        </authorList>
    </citation>
    <scope>NUCLEOTIDE SEQUENCE</scope>
    <source>
        <strain evidence="2">INE</strain>
    </source>
</reference>
<sequence>MVSTEGPSFISVRALQGAYIVTITREGTPAISQEFSTLNEALEFAMRGGDLLGVPLSDTYLSLDAMMLNSQQAAAAVEVEMRGGRLDA</sequence>
<protein>
    <submittedName>
        <fullName evidence="1">Uncharacterized protein</fullName>
    </submittedName>
</protein>
<proteinExistence type="predicted"/>
<dbReference type="KEGG" id="aacx:DEACI_3128"/>
<dbReference type="RefSeq" id="WP_240985819.1">
    <property type="nucleotide sequence ID" value="NZ_CDGJ01000005.1"/>
</dbReference>
<evidence type="ECO:0000313" key="3">
    <source>
        <dbReference type="Proteomes" id="UP001071230"/>
    </source>
</evidence>
<reference evidence="1" key="2">
    <citation type="submission" date="2020-01" db="EMBL/GenBank/DDBJ databases">
        <authorList>
            <person name="Hornung B."/>
        </authorList>
    </citation>
    <scope>NUCLEOTIDE SEQUENCE</scope>
    <source>
        <strain evidence="1">PacBioINE</strain>
    </source>
</reference>
<gene>
    <name evidence="2" type="ORF">DEACI_0329</name>
    <name evidence="1" type="ORF">DEACI_3128</name>
</gene>
<dbReference type="EMBL" id="CDGJ01000005">
    <property type="protein sequence ID" value="CEJ05909.1"/>
    <property type="molecule type" value="Genomic_DNA"/>
</dbReference>
<name>A0A8S0WQ81_9FIRM</name>
<evidence type="ECO:0000313" key="1">
    <source>
        <dbReference type="EMBL" id="CAA7602454.1"/>
    </source>
</evidence>
<dbReference type="Proteomes" id="UP001071230">
    <property type="component" value="Unassembled WGS sequence"/>
</dbReference>
<keyword evidence="3" id="KW-1185">Reference proteome</keyword>
<evidence type="ECO:0000313" key="2">
    <source>
        <dbReference type="EMBL" id="CEJ05909.1"/>
    </source>
</evidence>
<dbReference type="AlphaFoldDB" id="A0A8S0WQ81"/>